<dbReference type="InterPro" id="IPR011335">
    <property type="entry name" value="Restrct_endonuc-II-like"/>
</dbReference>
<evidence type="ECO:0000256" key="1">
    <source>
        <dbReference type="ARBA" id="ARBA00006738"/>
    </source>
</evidence>
<dbReference type="NCBIfam" id="NF009156">
    <property type="entry name" value="PRK12497.4-2"/>
    <property type="match status" value="1"/>
</dbReference>
<accession>N1VP61</accession>
<dbReference type="PANTHER" id="PTHR34039:SF1">
    <property type="entry name" value="UPF0102 PROTEIN YRAN"/>
    <property type="match status" value="1"/>
</dbReference>
<dbReference type="InterPro" id="IPR011856">
    <property type="entry name" value="tRNA_endonuc-like_dom_sf"/>
</dbReference>
<dbReference type="PANTHER" id="PTHR34039">
    <property type="entry name" value="UPF0102 PROTEIN YRAN"/>
    <property type="match status" value="1"/>
</dbReference>
<dbReference type="Gene3D" id="3.40.1350.10">
    <property type="match status" value="1"/>
</dbReference>
<reference evidence="2" key="1">
    <citation type="submission" date="2013-03" db="EMBL/GenBank/DDBJ databases">
        <authorList>
            <person name="Harkins D.M."/>
            <person name="Durkin A.S."/>
            <person name="Brinkac L.M."/>
            <person name="Haft D.H."/>
            <person name="Selengut J.D."/>
            <person name="Sanka R."/>
            <person name="DePew J."/>
            <person name="Purushe J."/>
            <person name="Hartskeerl R.A."/>
            <person name="Ahmed A."/>
            <person name="van der Linden H."/>
            <person name="Goris M.G.A."/>
            <person name="Vinetz J.M."/>
            <person name="Sutton G.G."/>
            <person name="Nierman W.C."/>
            <person name="Fouts D.E."/>
        </authorList>
    </citation>
    <scope>NUCLEOTIDE SEQUENCE [LARGE SCALE GENOMIC DNA]</scope>
    <source>
        <strain evidence="2">LT 11-33</strain>
    </source>
</reference>
<comment type="similarity">
    <text evidence="1">Belongs to the UPF0102 family.</text>
</comment>
<dbReference type="OrthoDB" id="9802516at2"/>
<dbReference type="InterPro" id="IPR003509">
    <property type="entry name" value="UPF0102_YraN-like"/>
</dbReference>
<evidence type="ECO:0000313" key="2">
    <source>
        <dbReference type="EMBL" id="EMY61509.1"/>
    </source>
</evidence>
<proteinExistence type="inferred from homology"/>
<comment type="caution">
    <text evidence="2">The sequence shown here is derived from an EMBL/GenBank/DDBJ whole genome shotgun (WGS) entry which is preliminary data.</text>
</comment>
<dbReference type="AlphaFoldDB" id="N1VP61"/>
<protein>
    <submittedName>
        <fullName evidence="2">Uncharacterized protein</fullName>
    </submittedName>
</protein>
<dbReference type="GO" id="GO:0003676">
    <property type="term" value="F:nucleic acid binding"/>
    <property type="evidence" value="ECO:0007669"/>
    <property type="project" value="InterPro"/>
</dbReference>
<dbReference type="Proteomes" id="UP000012371">
    <property type="component" value="Unassembled WGS sequence"/>
</dbReference>
<organism evidence="2 3">
    <name type="scientific">Leptospira terpstrae serovar Hualin str. LT 11-33 = ATCC 700639</name>
    <dbReference type="NCBI Taxonomy" id="1257025"/>
    <lineage>
        <taxon>Bacteria</taxon>
        <taxon>Pseudomonadati</taxon>
        <taxon>Spirochaetota</taxon>
        <taxon>Spirochaetia</taxon>
        <taxon>Leptospirales</taxon>
        <taxon>Leptospiraceae</taxon>
        <taxon>Leptospira</taxon>
    </lineage>
</organism>
<keyword evidence="3" id="KW-1185">Reference proteome</keyword>
<dbReference type="Pfam" id="PF02021">
    <property type="entry name" value="UPF0102"/>
    <property type="match status" value="1"/>
</dbReference>
<sequence length="120" mass="14502">MESPRTQEKTRQGRLGEDFAIGYLESKGHWILFRNYRKAFGELDIISFKDEILHCSEVKFWSESSGFHPLECFHETKRNRMRKVYYYLLKEIPAFYHLTPSFNLIHITEKKEVHFYSSIF</sequence>
<dbReference type="EMBL" id="AOGW02000010">
    <property type="protein sequence ID" value="EMY61509.1"/>
    <property type="molecule type" value="Genomic_DNA"/>
</dbReference>
<dbReference type="RefSeq" id="WP_002974185.1">
    <property type="nucleotide sequence ID" value="NZ_AOGW02000010.1"/>
</dbReference>
<evidence type="ECO:0000313" key="3">
    <source>
        <dbReference type="Proteomes" id="UP000012371"/>
    </source>
</evidence>
<dbReference type="SUPFAM" id="SSF52980">
    <property type="entry name" value="Restriction endonuclease-like"/>
    <property type="match status" value="1"/>
</dbReference>
<name>N1VP61_9LEPT</name>
<gene>
    <name evidence="2" type="ORF">LEP1GSC203_1606</name>
</gene>
<dbReference type="STRING" id="1257025.LEP1GSC203_1606"/>